<reference evidence="1" key="1">
    <citation type="submission" date="2016-11" db="EMBL/GenBank/DDBJ databases">
        <title>The genome of Nicotiana attenuata.</title>
        <authorList>
            <person name="Xu S."/>
            <person name="Brockmoeller T."/>
            <person name="Gaquerel E."/>
            <person name="Navarro A."/>
            <person name="Kuhl H."/>
            <person name="Gase K."/>
            <person name="Ling Z."/>
            <person name="Zhou W."/>
            <person name="Kreitzer C."/>
            <person name="Stanke M."/>
            <person name="Tang H."/>
            <person name="Lyons E."/>
            <person name="Pandey P."/>
            <person name="Pandey S.P."/>
            <person name="Timmermann B."/>
            <person name="Baldwin I.T."/>
        </authorList>
    </citation>
    <scope>NUCLEOTIDE SEQUENCE [LARGE SCALE GENOMIC DNA]</scope>
    <source>
        <strain evidence="1">UT</strain>
    </source>
</reference>
<evidence type="ECO:0000313" key="1">
    <source>
        <dbReference type="EMBL" id="OIT40283.1"/>
    </source>
</evidence>
<proteinExistence type="predicted"/>
<organism evidence="1 2">
    <name type="scientific">Nicotiana attenuata</name>
    <name type="common">Coyote tobacco</name>
    <dbReference type="NCBI Taxonomy" id="49451"/>
    <lineage>
        <taxon>Eukaryota</taxon>
        <taxon>Viridiplantae</taxon>
        <taxon>Streptophyta</taxon>
        <taxon>Embryophyta</taxon>
        <taxon>Tracheophyta</taxon>
        <taxon>Spermatophyta</taxon>
        <taxon>Magnoliopsida</taxon>
        <taxon>eudicotyledons</taxon>
        <taxon>Gunneridae</taxon>
        <taxon>Pentapetalae</taxon>
        <taxon>asterids</taxon>
        <taxon>lamiids</taxon>
        <taxon>Solanales</taxon>
        <taxon>Solanaceae</taxon>
        <taxon>Nicotianoideae</taxon>
        <taxon>Nicotianeae</taxon>
        <taxon>Nicotiana</taxon>
    </lineage>
</organism>
<comment type="caution">
    <text evidence="1">The sequence shown here is derived from an EMBL/GenBank/DDBJ whole genome shotgun (WGS) entry which is preliminary data.</text>
</comment>
<keyword evidence="2" id="KW-1185">Reference proteome</keyword>
<sequence length="90" mass="10061">MLAAMAVLKQRVTHSLESEASETLGFFLERVVVPLCYARDLSIDNQKNQQPFQINKKKEKKKIFHPNTPSYTFSSSSSLCAAVTDVVKGL</sequence>
<evidence type="ECO:0000313" key="2">
    <source>
        <dbReference type="Proteomes" id="UP000187609"/>
    </source>
</evidence>
<dbReference type="EMBL" id="MJEQ01000036">
    <property type="protein sequence ID" value="OIT40283.1"/>
    <property type="molecule type" value="Genomic_DNA"/>
</dbReference>
<gene>
    <name evidence="1" type="ORF">A4A49_10080</name>
</gene>
<protein>
    <submittedName>
        <fullName evidence="1">Uncharacterized protein</fullName>
    </submittedName>
</protein>
<dbReference type="Proteomes" id="UP000187609">
    <property type="component" value="Unassembled WGS sequence"/>
</dbReference>
<dbReference type="Gramene" id="OIT40283">
    <property type="protein sequence ID" value="OIT40283"/>
    <property type="gene ID" value="A4A49_10080"/>
</dbReference>
<name>A0A314LFF2_NICAT</name>
<dbReference type="AlphaFoldDB" id="A0A314LFF2"/>
<accession>A0A314LFF2</accession>